<dbReference type="PANTHER" id="PTHR43235:SF1">
    <property type="entry name" value="GLUTAMINE AMIDOTRANSFERASE PB2B2.05-RELATED"/>
    <property type="match status" value="1"/>
</dbReference>
<dbReference type="Proteomes" id="UP000028725">
    <property type="component" value="Unassembled WGS sequence"/>
</dbReference>
<comment type="catalytic activity">
    <reaction evidence="2">
        <text>4-(gamma-L-glutamylamino)butanoate + H2O = 4-aminobutanoate + L-glutamate</text>
        <dbReference type="Rhea" id="RHEA:19737"/>
        <dbReference type="ChEBI" id="CHEBI:15377"/>
        <dbReference type="ChEBI" id="CHEBI:29985"/>
        <dbReference type="ChEBI" id="CHEBI:58800"/>
        <dbReference type="ChEBI" id="CHEBI:59888"/>
        <dbReference type="EC" id="3.5.1.94"/>
    </reaction>
</comment>
<evidence type="ECO:0000256" key="2">
    <source>
        <dbReference type="ARBA" id="ARBA00052718"/>
    </source>
</evidence>
<gene>
    <name evidence="7" type="ORF">DB31_0531</name>
</gene>
<dbReference type="GO" id="GO:0016740">
    <property type="term" value="F:transferase activity"/>
    <property type="evidence" value="ECO:0007669"/>
    <property type="project" value="UniProtKB-KW"/>
</dbReference>
<dbReference type="Gene3D" id="3.40.50.880">
    <property type="match status" value="1"/>
</dbReference>
<dbReference type="PATRIC" id="fig|394096.3.peg.526"/>
<sequence length="255" mass="27722">MTPPLRHHGQPPRRPNIGISPDWTEAGEGNPFARYELKAVYSEAVLRAGGLPFVLPYSDDPTCVEAYLDRVSGVLITGGAFDINPVAYGDTAREGMGPMKEARTAFESALMRAALKRNMPVLGICGGMQLLNVVLGGTLYQDIGRELPEAREHEQKHDRTHPQHPVDVKDGTLLAEAVGKGQLMVNSTHHQAVKALGNQVVASAVSSDGVTEAIESSAHAFALGVQWHPEYMLTTLPVHGGVYKVFIHKARDYRR</sequence>
<organism evidence="7 8">
    <name type="scientific">Hyalangium minutum</name>
    <dbReference type="NCBI Taxonomy" id="394096"/>
    <lineage>
        <taxon>Bacteria</taxon>
        <taxon>Pseudomonadati</taxon>
        <taxon>Myxococcota</taxon>
        <taxon>Myxococcia</taxon>
        <taxon>Myxococcales</taxon>
        <taxon>Cystobacterineae</taxon>
        <taxon>Archangiaceae</taxon>
        <taxon>Hyalangium</taxon>
    </lineage>
</organism>
<dbReference type="GO" id="GO:0005829">
    <property type="term" value="C:cytosol"/>
    <property type="evidence" value="ECO:0007669"/>
    <property type="project" value="TreeGrafter"/>
</dbReference>
<keyword evidence="7" id="KW-0808">Transferase</keyword>
<keyword evidence="8" id="KW-1185">Reference proteome</keyword>
<proteinExistence type="inferred from homology"/>
<name>A0A085WX56_9BACT</name>
<evidence type="ECO:0000256" key="5">
    <source>
        <dbReference type="ARBA" id="ARBA00066788"/>
    </source>
</evidence>
<protein>
    <recommendedName>
        <fullName evidence="5">gamma-glutamyl-gamma-aminobutyrate hydrolase</fullName>
        <ecNumber evidence="5">3.5.1.94</ecNumber>
    </recommendedName>
</protein>
<dbReference type="GO" id="GO:0006598">
    <property type="term" value="P:polyamine catabolic process"/>
    <property type="evidence" value="ECO:0007669"/>
    <property type="project" value="TreeGrafter"/>
</dbReference>
<dbReference type="InterPro" id="IPR029062">
    <property type="entry name" value="Class_I_gatase-like"/>
</dbReference>
<dbReference type="InterPro" id="IPR011697">
    <property type="entry name" value="Peptidase_C26"/>
</dbReference>
<dbReference type="PANTHER" id="PTHR43235">
    <property type="entry name" value="GLUTAMINE AMIDOTRANSFERASE PB2B2.05-RELATED"/>
    <property type="match status" value="1"/>
</dbReference>
<dbReference type="OrthoDB" id="9813383at2"/>
<comment type="pathway">
    <text evidence="4">Amine and polyamine degradation; putrescine degradation; 4-aminobutanoate from putrescine: step 4/4.</text>
</comment>
<evidence type="ECO:0000256" key="6">
    <source>
        <dbReference type="SAM" id="MobiDB-lite"/>
    </source>
</evidence>
<dbReference type="SUPFAM" id="SSF52317">
    <property type="entry name" value="Class I glutamine amidotransferase-like"/>
    <property type="match status" value="1"/>
</dbReference>
<evidence type="ECO:0000313" key="8">
    <source>
        <dbReference type="Proteomes" id="UP000028725"/>
    </source>
</evidence>
<evidence type="ECO:0000256" key="1">
    <source>
        <dbReference type="ARBA" id="ARBA00011083"/>
    </source>
</evidence>
<dbReference type="Pfam" id="PF07722">
    <property type="entry name" value="Peptidase_C26"/>
    <property type="match status" value="1"/>
</dbReference>
<comment type="function">
    <text evidence="3">Involved in the breakdown of putrescine via hydrolysis of the gamma-glutamyl linkage of gamma-glutamyl-gamma-aminobutyrate.</text>
</comment>
<feature type="compositionally biased region" description="Basic residues" evidence="6">
    <location>
        <begin position="1"/>
        <end position="11"/>
    </location>
</feature>
<reference evidence="7 8" key="1">
    <citation type="submission" date="2014-04" db="EMBL/GenBank/DDBJ databases">
        <title>Genome assembly of Hyalangium minutum DSM 14724.</title>
        <authorList>
            <person name="Sharma G."/>
            <person name="Subramanian S."/>
        </authorList>
    </citation>
    <scope>NUCLEOTIDE SEQUENCE [LARGE SCALE GENOMIC DNA]</scope>
    <source>
        <strain evidence="7 8">DSM 14724</strain>
    </source>
</reference>
<dbReference type="FunFam" id="3.40.50.880:FF:000030">
    <property type="entry name" value="Gamma-glutamyl-gamma-aminobutyrate hydrolase PuuD"/>
    <property type="match status" value="1"/>
</dbReference>
<dbReference type="STRING" id="394096.DB31_0531"/>
<keyword evidence="7" id="KW-0315">Glutamine amidotransferase</keyword>
<dbReference type="EC" id="3.5.1.94" evidence="5"/>
<feature type="region of interest" description="Disordered" evidence="6">
    <location>
        <begin position="1"/>
        <end position="24"/>
    </location>
</feature>
<dbReference type="EMBL" id="JMCB01000001">
    <property type="protein sequence ID" value="KFE72269.1"/>
    <property type="molecule type" value="Genomic_DNA"/>
</dbReference>
<evidence type="ECO:0000313" key="7">
    <source>
        <dbReference type="EMBL" id="KFE72269.1"/>
    </source>
</evidence>
<accession>A0A085WX56</accession>
<dbReference type="InterPro" id="IPR044668">
    <property type="entry name" value="PuuD-like"/>
</dbReference>
<comment type="similarity">
    <text evidence="1">Belongs to the peptidase C26 family.</text>
</comment>
<evidence type="ECO:0000256" key="3">
    <source>
        <dbReference type="ARBA" id="ARBA00055068"/>
    </source>
</evidence>
<comment type="caution">
    <text evidence="7">The sequence shown here is derived from an EMBL/GenBank/DDBJ whole genome shotgun (WGS) entry which is preliminary data.</text>
</comment>
<dbReference type="GO" id="GO:0033969">
    <property type="term" value="F:gamma-glutamyl-gamma-aminobutyrate hydrolase activity"/>
    <property type="evidence" value="ECO:0007669"/>
    <property type="project" value="UniProtKB-EC"/>
</dbReference>
<dbReference type="PROSITE" id="PS51273">
    <property type="entry name" value="GATASE_TYPE_1"/>
    <property type="match status" value="1"/>
</dbReference>
<evidence type="ECO:0000256" key="4">
    <source>
        <dbReference type="ARBA" id="ARBA00060634"/>
    </source>
</evidence>
<dbReference type="RefSeq" id="WP_044181373.1">
    <property type="nucleotide sequence ID" value="NZ_JMCB01000001.1"/>
</dbReference>
<dbReference type="CDD" id="cd01745">
    <property type="entry name" value="GATase1_2"/>
    <property type="match status" value="1"/>
</dbReference>
<dbReference type="AlphaFoldDB" id="A0A085WX56"/>